<evidence type="ECO:0000313" key="1">
    <source>
        <dbReference type="EMBL" id="MDN4492003.1"/>
    </source>
</evidence>
<keyword evidence="2" id="KW-1185">Reference proteome</keyword>
<protein>
    <submittedName>
        <fullName evidence="1">Uncharacterized protein</fullName>
    </submittedName>
</protein>
<evidence type="ECO:0000313" key="2">
    <source>
        <dbReference type="Proteomes" id="UP001172743"/>
    </source>
</evidence>
<dbReference type="RefSeq" id="WP_301136114.1">
    <property type="nucleotide sequence ID" value="NZ_JAUHTQ010000001.1"/>
</dbReference>
<reference evidence="1" key="1">
    <citation type="submission" date="2023-07" db="EMBL/GenBank/DDBJ databases">
        <title>Ureibacillus sp. isolated from freshwater well.</title>
        <authorList>
            <person name="Kirdat K."/>
            <person name="Bhatt A."/>
            <person name="Teware R."/>
            <person name="Bhavsar Y."/>
            <person name="Yadav A."/>
        </authorList>
    </citation>
    <scope>NUCLEOTIDE SEQUENCE</scope>
    <source>
        <strain evidence="1">BA0131</strain>
    </source>
</reference>
<proteinExistence type="predicted"/>
<dbReference type="Proteomes" id="UP001172743">
    <property type="component" value="Unassembled WGS sequence"/>
</dbReference>
<name>A0ABT8GKR5_9BACL</name>
<sequence length="98" mass="11943">MWKRQEPVSIPMLEALLRRLPIEEAKFFEEKLRREKSGLYGEQRLDREWLDFQIQAPFVLLNGLRFENEAGYTHQIDRIFVFVLILFLCWKQKIFQVV</sequence>
<dbReference type="EMBL" id="JAUHTQ010000001">
    <property type="protein sequence ID" value="MDN4492003.1"/>
    <property type="molecule type" value="Genomic_DNA"/>
</dbReference>
<accession>A0ABT8GKR5</accession>
<organism evidence="1 2">
    <name type="scientific">Ureibacillus aquaedulcis</name>
    <dbReference type="NCBI Taxonomy" id="3058421"/>
    <lineage>
        <taxon>Bacteria</taxon>
        <taxon>Bacillati</taxon>
        <taxon>Bacillota</taxon>
        <taxon>Bacilli</taxon>
        <taxon>Bacillales</taxon>
        <taxon>Caryophanaceae</taxon>
        <taxon>Ureibacillus</taxon>
    </lineage>
</organism>
<comment type="caution">
    <text evidence="1">The sequence shown here is derived from an EMBL/GenBank/DDBJ whole genome shotgun (WGS) entry which is preliminary data.</text>
</comment>
<gene>
    <name evidence="1" type="ORF">QYB95_00505</name>
</gene>